<reference evidence="2" key="1">
    <citation type="journal article" date="2016" name="Insect Biochem. Mol. Biol.">
        <title>Multifaceted biological insights from a draft genome sequence of the tobacco hornworm moth, Manduca sexta.</title>
        <authorList>
            <person name="Kanost M.R."/>
            <person name="Arrese E.L."/>
            <person name="Cao X."/>
            <person name="Chen Y.R."/>
            <person name="Chellapilla S."/>
            <person name="Goldsmith M.R."/>
            <person name="Grosse-Wilde E."/>
            <person name="Heckel D.G."/>
            <person name="Herndon N."/>
            <person name="Jiang H."/>
            <person name="Papanicolaou A."/>
            <person name="Qu J."/>
            <person name="Soulages J.L."/>
            <person name="Vogel H."/>
            <person name="Walters J."/>
            <person name="Waterhouse R.M."/>
            <person name="Ahn S.J."/>
            <person name="Almeida F.C."/>
            <person name="An C."/>
            <person name="Aqrawi P."/>
            <person name="Bretschneider A."/>
            <person name="Bryant W.B."/>
            <person name="Bucks S."/>
            <person name="Chao H."/>
            <person name="Chevignon G."/>
            <person name="Christen J.M."/>
            <person name="Clarke D.F."/>
            <person name="Dittmer N.T."/>
            <person name="Ferguson L.C.F."/>
            <person name="Garavelou S."/>
            <person name="Gordon K.H.J."/>
            <person name="Gunaratna R.T."/>
            <person name="Han Y."/>
            <person name="Hauser F."/>
            <person name="He Y."/>
            <person name="Heidel-Fischer H."/>
            <person name="Hirsh A."/>
            <person name="Hu Y."/>
            <person name="Jiang H."/>
            <person name="Kalra D."/>
            <person name="Klinner C."/>
            <person name="Konig C."/>
            <person name="Kovar C."/>
            <person name="Kroll A.R."/>
            <person name="Kuwar S.S."/>
            <person name="Lee S.L."/>
            <person name="Lehman R."/>
            <person name="Li K."/>
            <person name="Li Z."/>
            <person name="Liang H."/>
            <person name="Lovelace S."/>
            <person name="Lu Z."/>
            <person name="Mansfield J.H."/>
            <person name="McCulloch K.J."/>
            <person name="Mathew T."/>
            <person name="Morton B."/>
            <person name="Muzny D.M."/>
            <person name="Neunemann D."/>
            <person name="Ongeri F."/>
            <person name="Pauchet Y."/>
            <person name="Pu L.L."/>
            <person name="Pyrousis I."/>
            <person name="Rao X.J."/>
            <person name="Redding A."/>
            <person name="Roesel C."/>
            <person name="Sanchez-Gracia A."/>
            <person name="Schaack S."/>
            <person name="Shukla A."/>
            <person name="Tetreau G."/>
            <person name="Wang Y."/>
            <person name="Xiong G.H."/>
            <person name="Traut W."/>
            <person name="Walsh T.K."/>
            <person name="Worley K.C."/>
            <person name="Wu D."/>
            <person name="Wu W."/>
            <person name="Wu Y.Q."/>
            <person name="Zhang X."/>
            <person name="Zou Z."/>
            <person name="Zucker H."/>
            <person name="Briscoe A.D."/>
            <person name="Burmester T."/>
            <person name="Clem R.J."/>
            <person name="Feyereisen R."/>
            <person name="Grimmelikhuijzen C.J.P."/>
            <person name="Hamodrakas S.J."/>
            <person name="Hansson B.S."/>
            <person name="Huguet E."/>
            <person name="Jermiin L.S."/>
            <person name="Lan Q."/>
            <person name="Lehman H.K."/>
            <person name="Lorenzen M."/>
            <person name="Merzendorfer H."/>
            <person name="Michalopoulos I."/>
            <person name="Morton D.B."/>
            <person name="Muthukrishnan S."/>
            <person name="Oakeshott J.G."/>
            <person name="Palmer W."/>
            <person name="Park Y."/>
            <person name="Passarelli A.L."/>
            <person name="Rozas J."/>
            <person name="Schwartz L.M."/>
            <person name="Smith W."/>
            <person name="Southgate A."/>
            <person name="Vilcinskas A."/>
            <person name="Vogt R."/>
            <person name="Wang P."/>
            <person name="Werren J."/>
            <person name="Yu X.Q."/>
            <person name="Zhou J.J."/>
            <person name="Brown S.J."/>
            <person name="Scherer S.E."/>
            <person name="Richards S."/>
            <person name="Blissard G.W."/>
        </authorList>
    </citation>
    <scope>NUCLEOTIDE SEQUENCE</scope>
</reference>
<dbReference type="EMBL" id="JH668880">
    <property type="protein sequence ID" value="KAG6462680.1"/>
    <property type="molecule type" value="Genomic_DNA"/>
</dbReference>
<feature type="compositionally biased region" description="Basic residues" evidence="1">
    <location>
        <begin position="75"/>
        <end position="93"/>
    </location>
</feature>
<reference evidence="2" key="2">
    <citation type="submission" date="2020-12" db="EMBL/GenBank/DDBJ databases">
        <authorList>
            <person name="Kanost M."/>
        </authorList>
    </citation>
    <scope>NUCLEOTIDE SEQUENCE</scope>
</reference>
<name>A0A922CX14_MANSE</name>
<keyword evidence="3" id="KW-1185">Reference proteome</keyword>
<dbReference type="AlphaFoldDB" id="A0A922CX14"/>
<feature type="region of interest" description="Disordered" evidence="1">
    <location>
        <begin position="61"/>
        <end position="93"/>
    </location>
</feature>
<evidence type="ECO:0000256" key="1">
    <source>
        <dbReference type="SAM" id="MobiDB-lite"/>
    </source>
</evidence>
<dbReference type="Proteomes" id="UP000791440">
    <property type="component" value="Unassembled WGS sequence"/>
</dbReference>
<protein>
    <submittedName>
        <fullName evidence="2">Uncharacterized protein</fullName>
    </submittedName>
</protein>
<evidence type="ECO:0000313" key="2">
    <source>
        <dbReference type="EMBL" id="KAG6462680.1"/>
    </source>
</evidence>
<organism evidence="2 3">
    <name type="scientific">Manduca sexta</name>
    <name type="common">Tobacco hawkmoth</name>
    <name type="synonym">Tobacco hornworm</name>
    <dbReference type="NCBI Taxonomy" id="7130"/>
    <lineage>
        <taxon>Eukaryota</taxon>
        <taxon>Metazoa</taxon>
        <taxon>Ecdysozoa</taxon>
        <taxon>Arthropoda</taxon>
        <taxon>Hexapoda</taxon>
        <taxon>Insecta</taxon>
        <taxon>Pterygota</taxon>
        <taxon>Neoptera</taxon>
        <taxon>Endopterygota</taxon>
        <taxon>Lepidoptera</taxon>
        <taxon>Glossata</taxon>
        <taxon>Ditrysia</taxon>
        <taxon>Bombycoidea</taxon>
        <taxon>Sphingidae</taxon>
        <taxon>Sphinginae</taxon>
        <taxon>Sphingini</taxon>
        <taxon>Manduca</taxon>
    </lineage>
</organism>
<accession>A0A922CX14</accession>
<comment type="caution">
    <text evidence="2">The sequence shown here is derived from an EMBL/GenBank/DDBJ whole genome shotgun (WGS) entry which is preliminary data.</text>
</comment>
<sequence length="138" mass="15051">MVAVYSSRGARVTKSVRGENETVSPINDGSGVECVVTNGASVRRVWGSAAAARPAAERAASSLGYRHSAPARRQTSTHHNRHVTPARTRVTRHATRDNTLRISRLSRFFNVSILSSRLNSSGQVIKLPILCVELLLYN</sequence>
<proteinExistence type="predicted"/>
<evidence type="ECO:0000313" key="3">
    <source>
        <dbReference type="Proteomes" id="UP000791440"/>
    </source>
</evidence>
<gene>
    <name evidence="2" type="ORF">O3G_MSEX013407</name>
</gene>